<dbReference type="AlphaFoldDB" id="A0A9D1GFD6"/>
<dbReference type="CDD" id="cd03354">
    <property type="entry name" value="LbH_SAT"/>
    <property type="match status" value="1"/>
</dbReference>
<dbReference type="Gene3D" id="1.10.3130.10">
    <property type="entry name" value="serine acetyltransferase, domain 1"/>
    <property type="match status" value="1"/>
</dbReference>
<comment type="caution">
    <text evidence="4">The sequence shown here is derived from an EMBL/GenBank/DDBJ whole genome shotgun (WGS) entry which is preliminary data.</text>
</comment>
<evidence type="ECO:0000256" key="1">
    <source>
        <dbReference type="ARBA" id="ARBA00022605"/>
    </source>
</evidence>
<evidence type="ECO:0000313" key="5">
    <source>
        <dbReference type="Proteomes" id="UP000886722"/>
    </source>
</evidence>
<dbReference type="EMBL" id="DVKT01000034">
    <property type="protein sequence ID" value="HIT39224.1"/>
    <property type="molecule type" value="Genomic_DNA"/>
</dbReference>
<dbReference type="PANTHER" id="PTHR42811">
    <property type="entry name" value="SERINE ACETYLTRANSFERASE"/>
    <property type="match status" value="1"/>
</dbReference>
<name>A0A9D1GFD6_9BACT</name>
<reference evidence="4" key="1">
    <citation type="submission" date="2020-10" db="EMBL/GenBank/DDBJ databases">
        <authorList>
            <person name="Gilroy R."/>
        </authorList>
    </citation>
    <scope>NUCLEOTIDE SEQUENCE</scope>
    <source>
        <strain evidence="4">21143</strain>
    </source>
</reference>
<dbReference type="GO" id="GO:0008652">
    <property type="term" value="P:amino acid biosynthetic process"/>
    <property type="evidence" value="ECO:0007669"/>
    <property type="project" value="UniProtKB-KW"/>
</dbReference>
<keyword evidence="3" id="KW-0012">Acyltransferase</keyword>
<dbReference type="GO" id="GO:0016746">
    <property type="term" value="F:acyltransferase activity"/>
    <property type="evidence" value="ECO:0007669"/>
    <property type="project" value="UniProtKB-KW"/>
</dbReference>
<evidence type="ECO:0000313" key="4">
    <source>
        <dbReference type="EMBL" id="HIT39224.1"/>
    </source>
</evidence>
<organism evidence="4 5">
    <name type="scientific">Candidatus Caccoplasma intestinavium</name>
    <dbReference type="NCBI Taxonomy" id="2840716"/>
    <lineage>
        <taxon>Bacteria</taxon>
        <taxon>Pseudomonadati</taxon>
        <taxon>Bacteroidota</taxon>
        <taxon>Bacteroidia</taxon>
        <taxon>Bacteroidales</taxon>
        <taxon>Bacteroidaceae</taxon>
        <taxon>Bacteroidaceae incertae sedis</taxon>
        <taxon>Candidatus Caccoplasma</taxon>
    </lineage>
</organism>
<dbReference type="Gene3D" id="2.160.10.10">
    <property type="entry name" value="Hexapeptide repeat proteins"/>
    <property type="match status" value="1"/>
</dbReference>
<dbReference type="InterPro" id="IPR011004">
    <property type="entry name" value="Trimer_LpxA-like_sf"/>
</dbReference>
<protein>
    <submittedName>
        <fullName evidence="4">Serine acetyltransferase</fullName>
    </submittedName>
</protein>
<keyword evidence="2" id="KW-0808">Transferase</keyword>
<evidence type="ECO:0000256" key="2">
    <source>
        <dbReference type="ARBA" id="ARBA00022679"/>
    </source>
</evidence>
<reference evidence="4" key="2">
    <citation type="journal article" date="2021" name="PeerJ">
        <title>Extensive microbial diversity within the chicken gut microbiome revealed by metagenomics and culture.</title>
        <authorList>
            <person name="Gilroy R."/>
            <person name="Ravi A."/>
            <person name="Getino M."/>
            <person name="Pursley I."/>
            <person name="Horton D.L."/>
            <person name="Alikhan N.F."/>
            <person name="Baker D."/>
            <person name="Gharbi K."/>
            <person name="Hall N."/>
            <person name="Watson M."/>
            <person name="Adriaenssens E.M."/>
            <person name="Foster-Nyarko E."/>
            <person name="Jarju S."/>
            <person name="Secka A."/>
            <person name="Antonio M."/>
            <person name="Oren A."/>
            <person name="Chaudhuri R.R."/>
            <person name="La Ragione R."/>
            <person name="Hildebrand F."/>
            <person name="Pallen M.J."/>
        </authorList>
    </citation>
    <scope>NUCLEOTIDE SEQUENCE</scope>
    <source>
        <strain evidence="4">21143</strain>
    </source>
</reference>
<evidence type="ECO:0000256" key="3">
    <source>
        <dbReference type="ARBA" id="ARBA00023315"/>
    </source>
</evidence>
<dbReference type="InterPro" id="IPR045304">
    <property type="entry name" value="LbH_SAT"/>
</dbReference>
<dbReference type="FunFam" id="2.160.10.10:FF:000015">
    <property type="entry name" value="Serine acetyltransferase, plasmid"/>
    <property type="match status" value="1"/>
</dbReference>
<dbReference type="InterPro" id="IPR042122">
    <property type="entry name" value="Ser_AcTrfase_N_sf"/>
</dbReference>
<proteinExistence type="predicted"/>
<sequence>MTPHTHIITEVVENLSTSDPLNPSNYHCNDGCHMPSIEKLSEIIDLCRKLLFPGYFGLSGLNGLTMRYHLGTTAERLYILLSNQIFSVLNLDKPEGGCDNEKELHEKAGEHASTFIKKLPELRRILATDVIATYNGDPAAESYGEVIYCYPAIRAMINYRVAHQLHTQGILLIPRILTEMAHSETGIDIHPAATIGEYFSIDHGTGVVIGATAIIGKNVKLYQGVTLGAKSFPLDDNGNPIKGIPRHPILEDNVIVYSNATILGRITIGRGATIGGNIWVTEDVAPETRILQSKARK</sequence>
<dbReference type="Proteomes" id="UP000886722">
    <property type="component" value="Unassembled WGS sequence"/>
</dbReference>
<accession>A0A9D1GFD6</accession>
<keyword evidence="1" id="KW-0028">Amino-acid biosynthesis</keyword>
<gene>
    <name evidence="4" type="ORF">IAD06_04195</name>
</gene>
<dbReference type="SUPFAM" id="SSF51161">
    <property type="entry name" value="Trimeric LpxA-like enzymes"/>
    <property type="match status" value="1"/>
</dbReference>